<keyword evidence="4" id="KW-0798">TonB box</keyword>
<dbReference type="InterPro" id="IPR000531">
    <property type="entry name" value="Beta-barrel_TonB"/>
</dbReference>
<dbReference type="Pfam" id="PF07715">
    <property type="entry name" value="Plug"/>
    <property type="match status" value="1"/>
</dbReference>
<dbReference type="RefSeq" id="WP_041505259.1">
    <property type="nucleotide sequence ID" value="NZ_JPIU01000039.1"/>
</dbReference>
<evidence type="ECO:0000313" key="8">
    <source>
        <dbReference type="EMBL" id="KIO44472.1"/>
    </source>
</evidence>
<organism evidence="8 9">
    <name type="scientific">Sanguibacteroides justesenii</name>
    <dbReference type="NCBI Taxonomy" id="1547597"/>
    <lineage>
        <taxon>Bacteria</taxon>
        <taxon>Pseudomonadati</taxon>
        <taxon>Bacteroidota</taxon>
        <taxon>Bacteroidia</taxon>
        <taxon>Bacteroidales</taxon>
        <taxon>Porphyromonadaceae</taxon>
        <taxon>Sanguibacteroides</taxon>
    </lineage>
</organism>
<proteinExistence type="inferred from homology"/>
<evidence type="ECO:0000313" key="9">
    <source>
        <dbReference type="Proteomes" id="UP000031980"/>
    </source>
</evidence>
<name>A0A0C3NEC9_9PORP</name>
<gene>
    <name evidence="8" type="ORF">BA92_09760</name>
</gene>
<comment type="similarity">
    <text evidence="4">Belongs to the TonB-dependent receptor family.</text>
</comment>
<evidence type="ECO:0000256" key="5">
    <source>
        <dbReference type="SAM" id="SignalP"/>
    </source>
</evidence>
<dbReference type="EMBL" id="JPIU01000039">
    <property type="protein sequence ID" value="KIO44472.1"/>
    <property type="molecule type" value="Genomic_DNA"/>
</dbReference>
<dbReference type="Pfam" id="PF00593">
    <property type="entry name" value="TonB_dep_Rec_b-barrel"/>
    <property type="match status" value="1"/>
</dbReference>
<evidence type="ECO:0000256" key="4">
    <source>
        <dbReference type="RuleBase" id="RU003357"/>
    </source>
</evidence>
<dbReference type="GO" id="GO:0009279">
    <property type="term" value="C:cell outer membrane"/>
    <property type="evidence" value="ECO:0007669"/>
    <property type="project" value="UniProtKB-SubCell"/>
</dbReference>
<accession>A0A0C3NEC9</accession>
<dbReference type="Pfam" id="PF13715">
    <property type="entry name" value="CarbopepD_reg_2"/>
    <property type="match status" value="1"/>
</dbReference>
<evidence type="ECO:0000256" key="3">
    <source>
        <dbReference type="ARBA" id="ARBA00023237"/>
    </source>
</evidence>
<dbReference type="InterPro" id="IPR036942">
    <property type="entry name" value="Beta-barrel_TonB_sf"/>
</dbReference>
<dbReference type="Proteomes" id="UP000031980">
    <property type="component" value="Unassembled WGS sequence"/>
</dbReference>
<evidence type="ECO:0000259" key="6">
    <source>
        <dbReference type="Pfam" id="PF00593"/>
    </source>
</evidence>
<evidence type="ECO:0000256" key="2">
    <source>
        <dbReference type="ARBA" id="ARBA00023136"/>
    </source>
</evidence>
<dbReference type="Gene3D" id="2.170.130.10">
    <property type="entry name" value="TonB-dependent receptor, plug domain"/>
    <property type="match status" value="1"/>
</dbReference>
<feature type="signal peptide" evidence="5">
    <location>
        <begin position="1"/>
        <end position="18"/>
    </location>
</feature>
<keyword evidence="2 4" id="KW-0472">Membrane</keyword>
<dbReference type="InterPro" id="IPR008969">
    <property type="entry name" value="CarboxyPept-like_regulatory"/>
</dbReference>
<protein>
    <submittedName>
        <fullName evidence="8">Uncharacterized protein</fullName>
    </submittedName>
</protein>
<dbReference type="AlphaFoldDB" id="A0A0C3NEC9"/>
<evidence type="ECO:0000259" key="7">
    <source>
        <dbReference type="Pfam" id="PF07715"/>
    </source>
</evidence>
<dbReference type="SUPFAM" id="SSF56935">
    <property type="entry name" value="Porins"/>
    <property type="match status" value="1"/>
</dbReference>
<reference evidence="8 9" key="1">
    <citation type="submission" date="2014-07" db="EMBL/GenBank/DDBJ databases">
        <title>Porphyromonadaceae bacterium OUH 308042 = ATCC BAA-2681 = DSM 28342 draft genome.</title>
        <authorList>
            <person name="Sydenham T.V."/>
            <person name="Hasman H."/>
            <person name="Justensen U.S."/>
        </authorList>
    </citation>
    <scope>NUCLEOTIDE SEQUENCE [LARGE SCALE GENOMIC DNA]</scope>
    <source>
        <strain evidence="8 9">OUH 308042</strain>
    </source>
</reference>
<evidence type="ECO:0000256" key="1">
    <source>
        <dbReference type="ARBA" id="ARBA00004442"/>
    </source>
</evidence>
<comment type="subcellular location">
    <subcellularLocation>
        <location evidence="1 4">Cell outer membrane</location>
    </subcellularLocation>
</comment>
<dbReference type="InterPro" id="IPR037066">
    <property type="entry name" value="Plug_dom_sf"/>
</dbReference>
<feature type="domain" description="TonB-dependent receptor-like beta-barrel" evidence="6">
    <location>
        <begin position="313"/>
        <end position="702"/>
    </location>
</feature>
<keyword evidence="5" id="KW-0732">Signal</keyword>
<keyword evidence="3" id="KW-0998">Cell outer membrane</keyword>
<comment type="caution">
    <text evidence="8">The sequence shown here is derived from an EMBL/GenBank/DDBJ whole genome shotgun (WGS) entry which is preliminary data.</text>
</comment>
<keyword evidence="9" id="KW-1185">Reference proteome</keyword>
<dbReference type="SUPFAM" id="SSF49464">
    <property type="entry name" value="Carboxypeptidase regulatory domain-like"/>
    <property type="match status" value="1"/>
</dbReference>
<dbReference type="InterPro" id="IPR012910">
    <property type="entry name" value="Plug_dom"/>
</dbReference>
<dbReference type="Gene3D" id="2.40.170.20">
    <property type="entry name" value="TonB-dependent receptor, beta-barrel domain"/>
    <property type="match status" value="1"/>
</dbReference>
<sequence>MFKFITFLFLFGPICLQAQTVILGRVISNAGEAVQGVNIYYVEGKTGTTTDSTGHFRLECELPCTLELSHVNYQKETYKLLNNRTSFVIVLRNKHNNLKEVIVTGFPASGKIFASSNNIERIPAILGEQDIMKYLATLPGIITTNALNSGIYVRGGNSNENGFLINDMPIANPDHLTGILSTFDPYIISNSTLYKSGFPARYNSFLSSYINMRPEQGNKQNYEGEITLGLVSSSIKTQGPIIKNKTSFAVSLRTSYLEHIARIYNQTIKDQQEPNYMPEYGFSDVTVSLDSKISGKWRMNAFGLFTIDNLKMKLSDHIQYKFNWHTLSGIVNTTYAPSSDRFWSLQVGMNTAYSKGDATGSIPMGGGNQHYSVLAKLSYSRSFSERIQFNTGGKFEYARFETANKMDDYHNFLIKSSDKSFNLSDIYADIIYQINPYFNINGGVNYQFYQGATLRHTLSPRFKISYTRGGFTLWMDYAKTAQYLSLYPYFTVKTPIDIWYPLEKNSKPAICHQYSIGINQAVSQILSVYAGVFYKDMRHVKDFASDIKTEYTALTENQIEGKGHAKGFEIDFTLNNRAFYAHANYTLSESKRQFKEINNGKSFYPPYDVKHNIIINFSYNLSSRLTWNALWSFSSGVYTTFPVGAVIAHNITDILDHPVLIPVYTDRYNYKLPNNHRLDADINYKFNFRNLFFKLTIGAYNIYNQSNPSFIYFRPERTGQTGTKFVPKSKVMLPFIPYISLRLRW</sequence>
<feature type="domain" description="TonB-dependent receptor plug" evidence="7">
    <location>
        <begin position="127"/>
        <end position="204"/>
    </location>
</feature>
<feature type="chain" id="PRO_5002167366" evidence="5">
    <location>
        <begin position="19"/>
        <end position="745"/>
    </location>
</feature>